<dbReference type="AlphaFoldDB" id="A0A3S3U6V0"/>
<evidence type="ECO:0000256" key="9">
    <source>
        <dbReference type="SAM" id="Phobius"/>
    </source>
</evidence>
<evidence type="ECO:0000256" key="1">
    <source>
        <dbReference type="ARBA" id="ARBA00004651"/>
    </source>
</evidence>
<keyword evidence="7 9" id="KW-0472">Membrane</keyword>
<feature type="transmembrane region" description="Helical" evidence="9">
    <location>
        <begin position="6"/>
        <end position="29"/>
    </location>
</feature>
<evidence type="ECO:0000256" key="6">
    <source>
        <dbReference type="ARBA" id="ARBA00022989"/>
    </source>
</evidence>
<evidence type="ECO:0000256" key="3">
    <source>
        <dbReference type="ARBA" id="ARBA00022475"/>
    </source>
</evidence>
<evidence type="ECO:0000256" key="5">
    <source>
        <dbReference type="ARBA" id="ARBA00022970"/>
    </source>
</evidence>
<comment type="caution">
    <text evidence="10">The sequence shown here is derived from an EMBL/GenBank/DDBJ whole genome shotgun (WGS) entry which is preliminary data.</text>
</comment>
<keyword evidence="5" id="KW-0029">Amino-acid transport</keyword>
<accession>A0A3S3U6V0</accession>
<keyword evidence="6 9" id="KW-1133">Transmembrane helix</keyword>
<dbReference type="GO" id="GO:0022857">
    <property type="term" value="F:transmembrane transporter activity"/>
    <property type="evidence" value="ECO:0007669"/>
    <property type="project" value="InterPro"/>
</dbReference>
<feature type="transmembrane region" description="Helical" evidence="9">
    <location>
        <begin position="62"/>
        <end position="85"/>
    </location>
</feature>
<feature type="transmembrane region" description="Helical" evidence="9">
    <location>
        <begin position="190"/>
        <end position="212"/>
    </location>
</feature>
<keyword evidence="2" id="KW-0813">Transport</keyword>
<dbReference type="EMBL" id="SACP01000014">
    <property type="protein sequence ID" value="RVU16916.1"/>
    <property type="molecule type" value="Genomic_DNA"/>
</dbReference>
<dbReference type="RefSeq" id="WP_127730771.1">
    <property type="nucleotide sequence ID" value="NZ_SACP01000014.1"/>
</dbReference>
<dbReference type="GO" id="GO:0005886">
    <property type="term" value="C:plasma membrane"/>
    <property type="evidence" value="ECO:0007669"/>
    <property type="project" value="UniProtKB-SubCell"/>
</dbReference>
<dbReference type="OrthoDB" id="9807115at2"/>
<protein>
    <submittedName>
        <fullName evidence="10">Branched-chain amino acid ABC transporter permease</fullName>
    </submittedName>
</protein>
<dbReference type="Pfam" id="PF02653">
    <property type="entry name" value="BPD_transp_2"/>
    <property type="match status" value="1"/>
</dbReference>
<evidence type="ECO:0000256" key="7">
    <source>
        <dbReference type="ARBA" id="ARBA00023136"/>
    </source>
</evidence>
<comment type="subcellular location">
    <subcellularLocation>
        <location evidence="1">Cell membrane</location>
        <topology evidence="1">Multi-pass membrane protein</topology>
    </subcellularLocation>
</comment>
<feature type="transmembrane region" description="Helical" evidence="9">
    <location>
        <begin position="264"/>
        <end position="282"/>
    </location>
</feature>
<evidence type="ECO:0000313" key="11">
    <source>
        <dbReference type="Proteomes" id="UP000286997"/>
    </source>
</evidence>
<feature type="transmembrane region" description="Helical" evidence="9">
    <location>
        <begin position="97"/>
        <end position="119"/>
    </location>
</feature>
<evidence type="ECO:0000256" key="8">
    <source>
        <dbReference type="ARBA" id="ARBA00037998"/>
    </source>
</evidence>
<feature type="transmembrane region" description="Helical" evidence="9">
    <location>
        <begin position="36"/>
        <end position="56"/>
    </location>
</feature>
<feature type="transmembrane region" description="Helical" evidence="9">
    <location>
        <begin position="224"/>
        <end position="252"/>
    </location>
</feature>
<proteinExistence type="inferred from homology"/>
<evidence type="ECO:0000256" key="4">
    <source>
        <dbReference type="ARBA" id="ARBA00022692"/>
    </source>
</evidence>
<dbReference type="Proteomes" id="UP000286997">
    <property type="component" value="Unassembled WGS sequence"/>
</dbReference>
<organism evidence="10 11">
    <name type="scientific">Methylobacterium oryzihabitans</name>
    <dbReference type="NCBI Taxonomy" id="2499852"/>
    <lineage>
        <taxon>Bacteria</taxon>
        <taxon>Pseudomonadati</taxon>
        <taxon>Pseudomonadota</taxon>
        <taxon>Alphaproteobacteria</taxon>
        <taxon>Hyphomicrobiales</taxon>
        <taxon>Methylobacteriaceae</taxon>
        <taxon>Methylobacterium</taxon>
    </lineage>
</organism>
<feature type="transmembrane region" description="Helical" evidence="9">
    <location>
        <begin position="139"/>
        <end position="161"/>
    </location>
</feature>
<name>A0A3S3U6V0_9HYPH</name>
<dbReference type="InterPro" id="IPR052157">
    <property type="entry name" value="BCAA_transport_permease"/>
</dbReference>
<keyword evidence="11" id="KW-1185">Reference proteome</keyword>
<gene>
    <name evidence="10" type="ORF">EOE48_15775</name>
</gene>
<evidence type="ECO:0000313" key="10">
    <source>
        <dbReference type="EMBL" id="RVU16916.1"/>
    </source>
</evidence>
<comment type="similarity">
    <text evidence="8">Belongs to the binding-protein-dependent transport system permease family. LivHM subfamily.</text>
</comment>
<keyword evidence="3" id="KW-1003">Cell membrane</keyword>
<dbReference type="GO" id="GO:0006865">
    <property type="term" value="P:amino acid transport"/>
    <property type="evidence" value="ECO:0007669"/>
    <property type="project" value="UniProtKB-KW"/>
</dbReference>
<keyword evidence="4 9" id="KW-0812">Transmembrane</keyword>
<dbReference type="PANTHER" id="PTHR11795:SF442">
    <property type="entry name" value="ABC TRANSPORTER ATP-BINDING PROTEIN"/>
    <property type="match status" value="1"/>
</dbReference>
<dbReference type="PANTHER" id="PTHR11795">
    <property type="entry name" value="BRANCHED-CHAIN AMINO ACID TRANSPORT SYSTEM PERMEASE PROTEIN LIVH"/>
    <property type="match status" value="1"/>
</dbReference>
<dbReference type="CDD" id="cd06582">
    <property type="entry name" value="TM_PBP1_LivH_like"/>
    <property type="match status" value="1"/>
</dbReference>
<dbReference type="InterPro" id="IPR001851">
    <property type="entry name" value="ABC_transp_permease"/>
</dbReference>
<evidence type="ECO:0000256" key="2">
    <source>
        <dbReference type="ARBA" id="ARBA00022448"/>
    </source>
</evidence>
<reference evidence="10 11" key="1">
    <citation type="submission" date="2019-01" db="EMBL/GenBank/DDBJ databases">
        <authorList>
            <person name="Chen W.-M."/>
        </authorList>
    </citation>
    <scope>NUCLEOTIDE SEQUENCE [LARGE SCALE GENOMIC DNA]</scope>
    <source>
        <strain evidence="10 11">TER-1</strain>
    </source>
</reference>
<sequence>MSAQLLLFQVLNGTGIGMIYFLLSVGLTLIFGLLRFVNFAHGAFYMAAAYIAYAVAVWTGTFWWALVLGPLLVAALALVVERTLLRHTYALPHESQILITFAVALIIQEGIILLFSPLGHNVPVPEALSGIVFLGPYVYPAYRLAVVGAAVLVGVVLWVAIERTRLGSILRAGSESAEMVGLLGINVDRVFMATFALGAALAGLAGVLAAPLRGVEPFMSSEALGIAFVVVVVGGLGTLSGALVGGLLIGLIQSLMSTLWPEGAQLMIYAAMALVILLRPAGLLGRL</sequence>